<dbReference type="OrthoDB" id="10576861at2759"/>
<reference evidence="1" key="1">
    <citation type="submission" date="2020-08" db="EMBL/GenBank/DDBJ databases">
        <title>Multicomponent nature underlies the extraordinary mechanical properties of spider dragline silk.</title>
        <authorList>
            <person name="Kono N."/>
            <person name="Nakamura H."/>
            <person name="Mori M."/>
            <person name="Yoshida Y."/>
            <person name="Ohtoshi R."/>
            <person name="Malay A.D."/>
            <person name="Moran D.A.P."/>
            <person name="Tomita M."/>
            <person name="Numata K."/>
            <person name="Arakawa K."/>
        </authorList>
    </citation>
    <scope>NUCLEOTIDE SEQUENCE</scope>
</reference>
<sequence length="95" mass="10567">MLHLIVGNPKDLVKAGFTCLVNKVGAAPPHGGPKKTPKPAHPVFFFQRKARRKPMAPALWSCQRFGRNKLKYSLINTCHRQEKASVLLPSHCSPL</sequence>
<evidence type="ECO:0000313" key="1">
    <source>
        <dbReference type="EMBL" id="GFS70217.1"/>
    </source>
</evidence>
<accession>A0A8X6T0L2</accession>
<dbReference type="AlphaFoldDB" id="A0A8X6T0L2"/>
<keyword evidence="2" id="KW-1185">Reference proteome</keyword>
<comment type="caution">
    <text evidence="1">The sequence shown here is derived from an EMBL/GenBank/DDBJ whole genome shotgun (WGS) entry which is preliminary data.</text>
</comment>
<proteinExistence type="predicted"/>
<name>A0A8X6T0L2_NEPPI</name>
<dbReference type="EMBL" id="BMAW01049345">
    <property type="protein sequence ID" value="GFS70217.1"/>
    <property type="molecule type" value="Genomic_DNA"/>
</dbReference>
<evidence type="ECO:0000313" key="2">
    <source>
        <dbReference type="Proteomes" id="UP000887013"/>
    </source>
</evidence>
<gene>
    <name evidence="1" type="ORF">NPIL_216911</name>
</gene>
<dbReference type="Proteomes" id="UP000887013">
    <property type="component" value="Unassembled WGS sequence"/>
</dbReference>
<protein>
    <submittedName>
        <fullName evidence="1">Uncharacterized protein</fullName>
    </submittedName>
</protein>
<organism evidence="1 2">
    <name type="scientific">Nephila pilipes</name>
    <name type="common">Giant wood spider</name>
    <name type="synonym">Nephila maculata</name>
    <dbReference type="NCBI Taxonomy" id="299642"/>
    <lineage>
        <taxon>Eukaryota</taxon>
        <taxon>Metazoa</taxon>
        <taxon>Ecdysozoa</taxon>
        <taxon>Arthropoda</taxon>
        <taxon>Chelicerata</taxon>
        <taxon>Arachnida</taxon>
        <taxon>Araneae</taxon>
        <taxon>Araneomorphae</taxon>
        <taxon>Entelegynae</taxon>
        <taxon>Araneoidea</taxon>
        <taxon>Nephilidae</taxon>
        <taxon>Nephila</taxon>
    </lineage>
</organism>